<feature type="region of interest" description="Disordered" evidence="1">
    <location>
        <begin position="77"/>
        <end position="98"/>
    </location>
</feature>
<dbReference type="EMBL" id="JARAYU010000021">
    <property type="protein sequence ID" value="MDX3705785.1"/>
    <property type="molecule type" value="Genomic_DNA"/>
</dbReference>
<organism evidence="2 3">
    <name type="scientific">Streptomyces europaeiscabiei</name>
    <dbReference type="NCBI Taxonomy" id="146819"/>
    <lineage>
        <taxon>Bacteria</taxon>
        <taxon>Bacillati</taxon>
        <taxon>Actinomycetota</taxon>
        <taxon>Actinomycetes</taxon>
        <taxon>Kitasatosporales</taxon>
        <taxon>Streptomycetaceae</taxon>
        <taxon>Streptomyces</taxon>
    </lineage>
</organism>
<sequence>MAVRLGAPAPLQEPGRHRHRGAGVPVILLEIAPRTEDADDLVHKLRRYWEWGRPLAPDADKHTVNLVRSRPDAIASIRGSAPANSRAAPTSLAWTARR</sequence>
<reference evidence="2 3" key="1">
    <citation type="journal article" date="2023" name="Microb. Genom.">
        <title>Mesoterricola silvestris gen. nov., sp. nov., Mesoterricola sediminis sp. nov., Geothrix oryzae sp. nov., Geothrix edaphica sp. nov., Geothrix rubra sp. nov., and Geothrix limicola sp. nov., six novel members of Acidobacteriota isolated from soils.</title>
        <authorList>
            <person name="Weisberg A.J."/>
            <person name="Pearce E."/>
            <person name="Kramer C.G."/>
            <person name="Chang J.H."/>
            <person name="Clarke C.R."/>
        </authorList>
    </citation>
    <scope>NUCLEOTIDE SEQUENCE [LARGE SCALE GENOMIC DNA]</scope>
    <source>
        <strain evidence="2 3">ID09-01A</strain>
    </source>
</reference>
<evidence type="ECO:0000313" key="2">
    <source>
        <dbReference type="EMBL" id="MDX3705785.1"/>
    </source>
</evidence>
<proteinExistence type="predicted"/>
<dbReference type="RefSeq" id="WP_159058549.1">
    <property type="nucleotide sequence ID" value="NZ_JARAUT010000003.1"/>
</dbReference>
<keyword evidence="3" id="KW-1185">Reference proteome</keyword>
<gene>
    <name evidence="2" type="ORF">PV662_39825</name>
</gene>
<name>A0ABU4NW48_9ACTN</name>
<accession>A0ABU4NW48</accession>
<evidence type="ECO:0000313" key="3">
    <source>
        <dbReference type="Proteomes" id="UP001271274"/>
    </source>
</evidence>
<protein>
    <submittedName>
        <fullName evidence="2">Uncharacterized protein</fullName>
    </submittedName>
</protein>
<evidence type="ECO:0000256" key="1">
    <source>
        <dbReference type="SAM" id="MobiDB-lite"/>
    </source>
</evidence>
<dbReference type="Proteomes" id="UP001271274">
    <property type="component" value="Unassembled WGS sequence"/>
</dbReference>
<comment type="caution">
    <text evidence="2">The sequence shown here is derived from an EMBL/GenBank/DDBJ whole genome shotgun (WGS) entry which is preliminary data.</text>
</comment>